<evidence type="ECO:0000313" key="8">
    <source>
        <dbReference type="EMBL" id="VYS98415.1"/>
    </source>
</evidence>
<keyword evidence="2" id="KW-1003">Cell membrane</keyword>
<dbReference type="GO" id="GO:0055091">
    <property type="term" value="P:phospholipid homeostasis"/>
    <property type="evidence" value="ECO:0007669"/>
    <property type="project" value="TreeGrafter"/>
</dbReference>
<dbReference type="PANTHER" id="PTHR34697">
    <property type="entry name" value="PHOSPHATIDYLGLYCEROL LYSYLTRANSFERASE"/>
    <property type="match status" value="1"/>
</dbReference>
<evidence type="ECO:0000256" key="6">
    <source>
        <dbReference type="SAM" id="Phobius"/>
    </source>
</evidence>
<keyword evidence="5 6" id="KW-0472">Membrane</keyword>
<dbReference type="GO" id="GO:0050071">
    <property type="term" value="F:phosphatidylglycerol lysyltransferase activity"/>
    <property type="evidence" value="ECO:0007669"/>
    <property type="project" value="UniProtKB-EC"/>
</dbReference>
<dbReference type="GO" id="GO:0005886">
    <property type="term" value="C:plasma membrane"/>
    <property type="evidence" value="ECO:0007669"/>
    <property type="project" value="UniProtKB-SubCell"/>
</dbReference>
<feature type="transmembrane region" description="Helical" evidence="6">
    <location>
        <begin position="32"/>
        <end position="58"/>
    </location>
</feature>
<keyword evidence="8" id="KW-0012">Acyltransferase</keyword>
<name>A0A6N2T3K8_9ACTO</name>
<dbReference type="Pfam" id="PF09924">
    <property type="entry name" value="LPG_synthase_C"/>
    <property type="match status" value="1"/>
</dbReference>
<keyword evidence="3 6" id="KW-0812">Transmembrane</keyword>
<feature type="transmembrane region" description="Helical" evidence="6">
    <location>
        <begin position="302"/>
        <end position="323"/>
    </location>
</feature>
<feature type="transmembrane region" description="Helical" evidence="6">
    <location>
        <begin position="181"/>
        <end position="197"/>
    </location>
</feature>
<proteinExistence type="predicted"/>
<evidence type="ECO:0000256" key="5">
    <source>
        <dbReference type="ARBA" id="ARBA00023136"/>
    </source>
</evidence>
<dbReference type="EC" id="2.3.2.3" evidence="8"/>
<dbReference type="InterPro" id="IPR024320">
    <property type="entry name" value="LPG_synthase_C"/>
</dbReference>
<dbReference type="InterPro" id="IPR051211">
    <property type="entry name" value="PG_lysyltransferase"/>
</dbReference>
<feature type="transmembrane region" description="Helical" evidence="6">
    <location>
        <begin position="78"/>
        <end position="102"/>
    </location>
</feature>
<organism evidence="8">
    <name type="scientific">Schaalia odontolytica</name>
    <dbReference type="NCBI Taxonomy" id="1660"/>
    <lineage>
        <taxon>Bacteria</taxon>
        <taxon>Bacillati</taxon>
        <taxon>Actinomycetota</taxon>
        <taxon>Actinomycetes</taxon>
        <taxon>Actinomycetales</taxon>
        <taxon>Actinomycetaceae</taxon>
        <taxon>Schaalia</taxon>
    </lineage>
</organism>
<keyword evidence="4 6" id="KW-1133">Transmembrane helix</keyword>
<feature type="transmembrane region" description="Helical" evidence="6">
    <location>
        <begin position="478"/>
        <end position="497"/>
    </location>
</feature>
<evidence type="ECO:0000256" key="1">
    <source>
        <dbReference type="ARBA" id="ARBA00004651"/>
    </source>
</evidence>
<feature type="transmembrane region" description="Helical" evidence="6">
    <location>
        <begin position="233"/>
        <end position="253"/>
    </location>
</feature>
<feature type="transmembrane region" description="Helical" evidence="6">
    <location>
        <begin position="411"/>
        <end position="432"/>
    </location>
</feature>
<accession>A0A6N2T3K8</accession>
<evidence type="ECO:0000256" key="2">
    <source>
        <dbReference type="ARBA" id="ARBA00022475"/>
    </source>
</evidence>
<evidence type="ECO:0000256" key="3">
    <source>
        <dbReference type="ARBA" id="ARBA00022692"/>
    </source>
</evidence>
<evidence type="ECO:0000256" key="4">
    <source>
        <dbReference type="ARBA" id="ARBA00022989"/>
    </source>
</evidence>
<gene>
    <name evidence="8" type="primary">mprF</name>
    <name evidence="8" type="ORF">AOLFYP35_01094</name>
</gene>
<feature type="transmembrane region" description="Helical" evidence="6">
    <location>
        <begin position="203"/>
        <end position="221"/>
    </location>
</feature>
<sequence>MSAETEPKADEPPQAHSASAFSRVWRRSLPVLLNWFWTAPCSIILTLIIMIVGIAAHFSHGHWNQSLAAQGGAIRPLTIVTTVVWSPSIGMMINAALMMAIIGGLLERFLGSRIWLLSAVIALPMSLAGMWAFVALVKGISQSGLYPLFSGPLTGASLILTALLGTASAKMDRLWAWRTRIGALVVLGALLAFSSTAGALARLIAFLCGWIIGGFTIGWSNRGRSMLGIGDPVRRVIPLVITAATLGAVSSIWNFSSHGFLAFDRAAFSPELAIQQYMWAVCQQSGAPMSCVKEMYGNSLMLYAPLILASIPFVVQLVLAFGLFRGRRGAWVGTLLLQSVLAIIGVAQIMVFALTVNEAQGLDSDDFFIAPIPMSKLLISVAFPLAMLLLTAWNSSAFQVRIARRYWVDSAFVIAVSAAIGTLAALVIGVLIPDQFVPEADLLSLFEAYVVSYAPAGAQWLIDTPVYATTFLASISTVWIPTLVWIVIAVCLLKVFLAPVELQHDAHDELIGLLRQHGAGSLGWMLAWPGNSTWISPDQRAAVSYRQVSGVALTLTQCAAADENIPAVISQFARFASDAALTPALYSVHEEWAREAHRLGWSTVKVAEEAIIDLGDLAFKGKKFQDVRTAFNHAKREGIRAEWASYPSLSPQLKQQVDAICQAWADEKALPEMGFTLGGLREINDSDTRLLLALDEEERIHAVTSWMPVHSGGKVIGLTLDVMRRDDSGFRLAIDFLIGQAALLAQDEGLQFISLSGAPLAESGQCEESAELADSHFTFAPVLDVMGSVMEPVYGFRSLLAYKKKFQVRFVPLYLAIPDIANAPAVGLAIAHAYLPNMSAASAVGVAAKLVSRD</sequence>
<dbReference type="AlphaFoldDB" id="A0A6N2T3K8"/>
<protein>
    <submittedName>
        <fullName evidence="8">Phosphatidylglycerol lysyltransferase</fullName>
        <ecNumber evidence="8">2.3.2.3</ecNumber>
    </submittedName>
</protein>
<keyword evidence="8" id="KW-0808">Transferase</keyword>
<evidence type="ECO:0000259" key="7">
    <source>
        <dbReference type="Pfam" id="PF09924"/>
    </source>
</evidence>
<dbReference type="EMBL" id="CACRSM010000002">
    <property type="protein sequence ID" value="VYS98415.1"/>
    <property type="molecule type" value="Genomic_DNA"/>
</dbReference>
<feature type="transmembrane region" description="Helical" evidence="6">
    <location>
        <begin position="149"/>
        <end position="169"/>
    </location>
</feature>
<feature type="domain" description="Phosphatidylglycerol lysyltransferase C-terminal" evidence="7">
    <location>
        <begin position="513"/>
        <end position="816"/>
    </location>
</feature>
<dbReference type="PANTHER" id="PTHR34697:SF2">
    <property type="entry name" value="PHOSPHATIDYLGLYCEROL LYSYLTRANSFERASE"/>
    <property type="match status" value="1"/>
</dbReference>
<comment type="subcellular location">
    <subcellularLocation>
        <location evidence="1">Cell membrane</location>
        <topology evidence="1">Multi-pass membrane protein</topology>
    </subcellularLocation>
</comment>
<reference evidence="8" key="1">
    <citation type="submission" date="2019-11" db="EMBL/GenBank/DDBJ databases">
        <authorList>
            <person name="Feng L."/>
        </authorList>
    </citation>
    <scope>NUCLEOTIDE SEQUENCE</scope>
    <source>
        <strain evidence="8">AodontolyticusLFYP35</strain>
    </source>
</reference>
<feature type="transmembrane region" description="Helical" evidence="6">
    <location>
        <begin position="114"/>
        <end position="137"/>
    </location>
</feature>
<feature type="transmembrane region" description="Helical" evidence="6">
    <location>
        <begin position="335"/>
        <end position="356"/>
    </location>
</feature>
<feature type="transmembrane region" description="Helical" evidence="6">
    <location>
        <begin position="368"/>
        <end position="390"/>
    </location>
</feature>